<proteinExistence type="predicted"/>
<dbReference type="AlphaFoldDB" id="A0A0R3STB7"/>
<feature type="region of interest" description="Disordered" evidence="1">
    <location>
        <begin position="760"/>
        <end position="806"/>
    </location>
</feature>
<dbReference type="WBParaSite" id="HDID_0000863301-mRNA-1">
    <property type="protein sequence ID" value="HDID_0000863301-mRNA-1"/>
    <property type="gene ID" value="HDID_0000863301"/>
</dbReference>
<dbReference type="GO" id="GO:0005525">
    <property type="term" value="F:GTP binding"/>
    <property type="evidence" value="ECO:0007669"/>
    <property type="project" value="InterPro"/>
</dbReference>
<feature type="compositionally biased region" description="Basic residues" evidence="1">
    <location>
        <begin position="788"/>
        <end position="804"/>
    </location>
</feature>
<organism evidence="5">
    <name type="scientific">Hymenolepis diminuta</name>
    <name type="common">Rat tapeworm</name>
    <dbReference type="NCBI Taxonomy" id="6216"/>
    <lineage>
        <taxon>Eukaryota</taxon>
        <taxon>Metazoa</taxon>
        <taxon>Spiralia</taxon>
        <taxon>Lophotrochozoa</taxon>
        <taxon>Platyhelminthes</taxon>
        <taxon>Cestoda</taxon>
        <taxon>Eucestoda</taxon>
        <taxon>Cyclophyllidea</taxon>
        <taxon>Hymenolepididae</taxon>
        <taxon>Hymenolepis</taxon>
    </lineage>
</organism>
<sequence>MDHLALFFANDVCSSENVHSKERSHKAGCSSRLEDASFTKELHEATLVKNNSLPCVSRAQISSVLTQSHSFSGSGNLPLDLPPEPEEGNIEYKLKLIDPTADRLEHLMTQMKWRLNEGGGQAIYRLGVDDSGAVTGLTAQEMLASLRTFYKMAKRLGVDIRLLRERTLSSPDGKSTSFPQRKAIELQAKWKVSINQGIPDMRVAMLGSVDVGKSTLLGILTEGVMDDGRGRARLNIFCHLHEVQSGRTSSLSSEVIGFDTFGRLVNRRRSKGQLNKRTIDEASLCTNVIRDSNRLITLIDLAGHCKYQRTTLVGLTTYQPSFCFLVVSATTGLSADGLSHARTAAALGLPIAVVLSKVDLVLDAPSTGTQRKMSAASASESHGEEVYSSVIAELRRNVLEELKAIRIFSTTPDGISLKASDCFSESMPVFAVSCVSGYGVNDLLNFLHEVSNPHQNVLEPASLLRTPPSSNNVQSTPSESFVECWVTRVFNNVPGVGNPVLEILVRNGEVNNDQRLWLGPNEEGLFYPVRVVELRYNRHPHHVLFKDQIGSLLAVGESMSDEAENFPTPRRGMVMVNAPPATSSTPHQPSIAVCWSFSISNLVWIAPGTSGACLQPNSTVGIHTANVMQYARVLKSTLTSEQLASTVDHFRGNPDSVILRLDPSHRLHVVFLRQPEFLELGRQVVISRNNVANIVGIVAGFDHAITFFSYADAPQSPPLGCAYTTSSLPDGTTTPWHDVSNSFNEDTSFETLLSQVGIDPEGPRTHFIGEPPPPPELSAQDDSSTLRQARKRRQRTAKKRRKANARLALMDSMSSLQSSICTLDSYNNSSVRGLQESGLVPVDGKIQKEGDQVKANKGGHKRRKKRKRKQKH</sequence>
<feature type="region of interest" description="Disordered" evidence="1">
    <location>
        <begin position="838"/>
        <end position="872"/>
    </location>
</feature>
<evidence type="ECO:0000313" key="4">
    <source>
        <dbReference type="Proteomes" id="UP000274504"/>
    </source>
</evidence>
<feature type="domain" description="Tr-type G" evidence="2">
    <location>
        <begin position="202"/>
        <end position="450"/>
    </location>
</feature>
<gene>
    <name evidence="3" type="ORF">HDID_LOCUS8631</name>
</gene>
<dbReference type="GO" id="GO:0003924">
    <property type="term" value="F:GTPase activity"/>
    <property type="evidence" value="ECO:0007669"/>
    <property type="project" value="InterPro"/>
</dbReference>
<dbReference type="PANTHER" id="PTHR43721">
    <property type="entry name" value="ELONGATION FACTOR TU-RELATED"/>
    <property type="match status" value="1"/>
</dbReference>
<dbReference type="GO" id="GO:0003746">
    <property type="term" value="F:translation elongation factor activity"/>
    <property type="evidence" value="ECO:0007669"/>
    <property type="project" value="TreeGrafter"/>
</dbReference>
<evidence type="ECO:0000259" key="2">
    <source>
        <dbReference type="Pfam" id="PF00009"/>
    </source>
</evidence>
<dbReference type="Pfam" id="PF00009">
    <property type="entry name" value="GTP_EFTU"/>
    <property type="match status" value="1"/>
</dbReference>
<protein>
    <submittedName>
        <fullName evidence="5">Tr-type G domain-containing protein</fullName>
    </submittedName>
</protein>
<feature type="compositionally biased region" description="Basic and acidic residues" evidence="1">
    <location>
        <begin position="845"/>
        <end position="854"/>
    </location>
</feature>
<dbReference type="EMBL" id="UYSG01011113">
    <property type="protein sequence ID" value="VDL60949.1"/>
    <property type="molecule type" value="Genomic_DNA"/>
</dbReference>
<dbReference type="Gene3D" id="3.40.50.300">
    <property type="entry name" value="P-loop containing nucleotide triphosphate hydrolases"/>
    <property type="match status" value="1"/>
</dbReference>
<evidence type="ECO:0000256" key="1">
    <source>
        <dbReference type="SAM" id="MobiDB-lite"/>
    </source>
</evidence>
<dbReference type="InterPro" id="IPR027417">
    <property type="entry name" value="P-loop_NTPase"/>
</dbReference>
<reference evidence="3 4" key="2">
    <citation type="submission" date="2018-11" db="EMBL/GenBank/DDBJ databases">
        <authorList>
            <consortium name="Pathogen Informatics"/>
        </authorList>
    </citation>
    <scope>NUCLEOTIDE SEQUENCE [LARGE SCALE GENOMIC DNA]</scope>
</reference>
<reference evidence="5" key="1">
    <citation type="submission" date="2017-02" db="UniProtKB">
        <authorList>
            <consortium name="WormBaseParasite"/>
        </authorList>
    </citation>
    <scope>IDENTIFICATION</scope>
</reference>
<name>A0A0R3STB7_HYMDI</name>
<dbReference type="InterPro" id="IPR000795">
    <property type="entry name" value="T_Tr_GTP-bd_dom"/>
</dbReference>
<dbReference type="PANTHER" id="PTHR43721:SF3">
    <property type="entry name" value="GTP-BINDING PROTEIN 2"/>
    <property type="match status" value="1"/>
</dbReference>
<accession>A0A0R3STB7</accession>
<evidence type="ECO:0000313" key="3">
    <source>
        <dbReference type="EMBL" id="VDL60949.1"/>
    </source>
</evidence>
<dbReference type="SUPFAM" id="SSF52540">
    <property type="entry name" value="P-loop containing nucleoside triphosphate hydrolases"/>
    <property type="match status" value="1"/>
</dbReference>
<evidence type="ECO:0000313" key="5">
    <source>
        <dbReference type="WBParaSite" id="HDID_0000863301-mRNA-1"/>
    </source>
</evidence>
<feature type="compositionally biased region" description="Basic residues" evidence="1">
    <location>
        <begin position="857"/>
        <end position="872"/>
    </location>
</feature>
<dbReference type="OrthoDB" id="248233at2759"/>
<dbReference type="InterPro" id="IPR050055">
    <property type="entry name" value="EF-Tu_GTPase"/>
</dbReference>
<dbReference type="Proteomes" id="UP000274504">
    <property type="component" value="Unassembled WGS sequence"/>
</dbReference>